<dbReference type="GO" id="GO:0005524">
    <property type="term" value="F:ATP binding"/>
    <property type="evidence" value="ECO:0007669"/>
    <property type="project" value="InterPro"/>
</dbReference>
<feature type="domain" description="SNF2 N-terminal" evidence="1">
    <location>
        <begin position="153"/>
        <end position="363"/>
    </location>
</feature>
<dbReference type="EMBL" id="MN739320">
    <property type="protein sequence ID" value="QHS98641.1"/>
    <property type="molecule type" value="Genomic_DNA"/>
</dbReference>
<sequence>MPRCPNGSRKNKLGKCVSQTKKKYKRKKNIRLTSKKQPEKSDCAKLFELIKTNNDLLKLETKDFFAIKKCQSDTNRQVLEQNKFPFLYPHLDDANFTQKITKKKEFFDTRSKKITRKDINNIEKESEKICDPDREFELAPHQMFVRNFLSFQTPYNSLLLFHGLGTGKTCSSISVCEEMRLYLNQLGVKKKIIIVASPAVQTNYRLQLFDHRKLKNINGMWNLKSCTGNRFINEINPMQMKGLSRDKLIQQIDKIINQSYEFLGYTGFANYINNIIIKNLPKNSDNEKKRRNKIKAIRHEFSNRLITIDEVHNIRNVDGMKGTSEKFLELVTYAENMKLLLLTATPMFNDYKEIIWLTNLMNLNDNRYPILISDVFDSDGKFKKINGEEIGKELLIQKLTGYVSYVKGENPFAFPYRIWPQEFQNPYSLASILKNKKYPTIQINNKQITNPIRLLDLIYLKIGTYQQKGYDYILDKIKNILKKEKGLQYTLLDPPLQALNMVYPHENLDKKSGGNISKFLYGKKGLSRLMYFKPKKKIGEIEYKSSTLKKWGPIFSPKNLQQYSKKIHYIMTQIQQSKGIVMIYSQFIDGGCVPLALALEEIGITRYGEKSNLFKKERTQAIDALTMSSKQPVNYPAKYIMITGDKILSGPRTSVSNKIELDACTNIDNVNGEQVKVVIISKAGSEGLDFANIRQIHILEPWYNLNRTDQIIGRAVRNKSHCRLPYKERNVQIYLYGTELEDPTKEAADMYLYRFAEKKGIQIGNVSRLLKENAIDCLLNKNSHFSTEKNMNKKVEQLLSSGSTIEFSLGDKNNSIICDFMDCEYNCKPNNIVPKDIDNSTYNENFIIMNIDKILQRIRLLFKEKHVYKKNDLIASINSIKMYPDDQIMTALEFLINNNNEYIVDYIGHLGKLINRGDYYLFQPIEIENEGISVFQRGRHPDFKRNKLQFLAPKNFQKTSAVSLINNNAQIEKILKRIEVLINIIKNPIEKIEYYNANKKSNDWGYFAAWSVYSLHKYNKLDVGILLQLCADHLLDSLNYKDKILIASYIYKKTTMESVVSQETEQLIKTFFDALVLERKEIKGIVFINYKLAEKRIESKISILNISQDDIIEKDRTTVASLGKLVFDKFKIHDEEINDSIGFMDIFKKQDIVCKLKTFSEQTNKYKNRGQACSKGDTKQNIINRINKLSYDKYKLKKSIIDTISDVDGKIYHRTKKTGETFVQEYIIDKSKLKHARITSEQLCVENELLLRYNDFIKKDGKRWFFSTVESARNNLMDKNITIK</sequence>
<name>A0A6C0C3G2_9ZZZZ</name>
<dbReference type="SUPFAM" id="SSF52540">
    <property type="entry name" value="P-loop containing nucleoside triphosphate hydrolases"/>
    <property type="match status" value="2"/>
</dbReference>
<dbReference type="InterPro" id="IPR001650">
    <property type="entry name" value="Helicase_C-like"/>
</dbReference>
<dbReference type="InterPro" id="IPR000330">
    <property type="entry name" value="SNF2_N"/>
</dbReference>
<evidence type="ECO:0000259" key="2">
    <source>
        <dbReference type="Pfam" id="PF00271"/>
    </source>
</evidence>
<feature type="domain" description="Helicase C-terminal" evidence="2">
    <location>
        <begin position="667"/>
        <end position="718"/>
    </location>
</feature>
<proteinExistence type="predicted"/>
<dbReference type="Pfam" id="PF00176">
    <property type="entry name" value="SNF2-rel_dom"/>
    <property type="match status" value="1"/>
</dbReference>
<protein>
    <submittedName>
        <fullName evidence="3">Uncharacterized protein</fullName>
    </submittedName>
</protein>
<reference evidence="3" key="1">
    <citation type="journal article" date="2020" name="Nature">
        <title>Giant virus diversity and host interactions through global metagenomics.</title>
        <authorList>
            <person name="Schulz F."/>
            <person name="Roux S."/>
            <person name="Paez-Espino D."/>
            <person name="Jungbluth S."/>
            <person name="Walsh D.A."/>
            <person name="Denef V.J."/>
            <person name="McMahon K.D."/>
            <person name="Konstantinidis K.T."/>
            <person name="Eloe-Fadrosh E.A."/>
            <person name="Kyrpides N.C."/>
            <person name="Woyke T."/>
        </authorList>
    </citation>
    <scope>NUCLEOTIDE SEQUENCE</scope>
    <source>
        <strain evidence="3">GVMAG-M-3300020185-18</strain>
    </source>
</reference>
<dbReference type="Gene3D" id="3.40.50.300">
    <property type="entry name" value="P-loop containing nucleotide triphosphate hydrolases"/>
    <property type="match status" value="2"/>
</dbReference>
<evidence type="ECO:0000313" key="3">
    <source>
        <dbReference type="EMBL" id="QHS98641.1"/>
    </source>
</evidence>
<evidence type="ECO:0000259" key="1">
    <source>
        <dbReference type="Pfam" id="PF00176"/>
    </source>
</evidence>
<dbReference type="InterPro" id="IPR027417">
    <property type="entry name" value="P-loop_NTPase"/>
</dbReference>
<organism evidence="3">
    <name type="scientific">viral metagenome</name>
    <dbReference type="NCBI Taxonomy" id="1070528"/>
    <lineage>
        <taxon>unclassified sequences</taxon>
        <taxon>metagenomes</taxon>
        <taxon>organismal metagenomes</taxon>
    </lineage>
</organism>
<accession>A0A6C0C3G2</accession>
<dbReference type="Pfam" id="PF00271">
    <property type="entry name" value="Helicase_C"/>
    <property type="match status" value="1"/>
</dbReference>